<comment type="caution">
    <text evidence="2">The sequence shown here is derived from an EMBL/GenBank/DDBJ whole genome shotgun (WGS) entry which is preliminary data.</text>
</comment>
<feature type="signal peptide" evidence="1">
    <location>
        <begin position="1"/>
        <end position="21"/>
    </location>
</feature>
<dbReference type="Proteomes" id="UP000295668">
    <property type="component" value="Unassembled WGS sequence"/>
</dbReference>
<keyword evidence="1" id="KW-0732">Signal</keyword>
<dbReference type="OrthoDB" id="14196at2"/>
<gene>
    <name evidence="2" type="ORF">EZJ43_14975</name>
</gene>
<keyword evidence="3" id="KW-1185">Reference proteome</keyword>
<feature type="chain" id="PRO_5020425952" description="Peptidylprolyl isomerase" evidence="1">
    <location>
        <begin position="22"/>
        <end position="197"/>
    </location>
</feature>
<accession>A0A4R5MJE9</accession>
<name>A0A4R5MJE9_9SPHI</name>
<evidence type="ECO:0000313" key="2">
    <source>
        <dbReference type="EMBL" id="TDG35199.1"/>
    </source>
</evidence>
<dbReference type="EMBL" id="SJCY01000012">
    <property type="protein sequence ID" value="TDG35199.1"/>
    <property type="molecule type" value="Genomic_DNA"/>
</dbReference>
<reference evidence="2 3" key="1">
    <citation type="submission" date="2019-02" db="EMBL/GenBank/DDBJ databases">
        <title>Pedobacter sp. nov., a novel speices isolated from soil of pinguins habitat in Antarcitica.</title>
        <authorList>
            <person name="He R.-H."/>
        </authorList>
    </citation>
    <scope>NUCLEOTIDE SEQUENCE [LARGE SCALE GENOMIC DNA]</scope>
    <source>
        <strain evidence="2 3">E01020</strain>
    </source>
</reference>
<evidence type="ECO:0000313" key="3">
    <source>
        <dbReference type="Proteomes" id="UP000295668"/>
    </source>
</evidence>
<proteinExistence type="predicted"/>
<evidence type="ECO:0000256" key="1">
    <source>
        <dbReference type="SAM" id="SignalP"/>
    </source>
</evidence>
<evidence type="ECO:0008006" key="4">
    <source>
        <dbReference type="Google" id="ProtNLM"/>
    </source>
</evidence>
<dbReference type="AlphaFoldDB" id="A0A4R5MJE9"/>
<organism evidence="2 3">
    <name type="scientific">Pedobacter changchengzhani</name>
    <dbReference type="NCBI Taxonomy" id="2529274"/>
    <lineage>
        <taxon>Bacteria</taxon>
        <taxon>Pseudomonadati</taxon>
        <taxon>Bacteroidota</taxon>
        <taxon>Sphingobacteriia</taxon>
        <taxon>Sphingobacteriales</taxon>
        <taxon>Sphingobacteriaceae</taxon>
        <taxon>Pedobacter</taxon>
    </lineage>
</organism>
<protein>
    <recommendedName>
        <fullName evidence="4">Peptidylprolyl isomerase</fullName>
    </recommendedName>
</protein>
<sequence>MFVRKAFTVLILSSCFSVCYAQNVSTINGEPIDNKEFMWAYKKNHNGNTNASFTDLLSFLTQYTNFKLKVLDAKEMGFDKKPFYKEELKNYENALRARNKVNYGKKDFEYLLNEYRDGVLMFNISEEKIWSKAQDDEQALNNYYKLNANNYSKPLDEIRGQVIADFQENLEAEWIKKLRQKYNIKINEREINKLAKP</sequence>